<evidence type="ECO:0000313" key="5">
    <source>
        <dbReference type="Proteomes" id="UP001500897"/>
    </source>
</evidence>
<feature type="compositionally biased region" description="Low complexity" evidence="1">
    <location>
        <begin position="314"/>
        <end position="323"/>
    </location>
</feature>
<keyword evidence="2" id="KW-0472">Membrane</keyword>
<dbReference type="RefSeq" id="WP_344556785.1">
    <property type="nucleotide sequence ID" value="NZ_BAAANS010000053.1"/>
</dbReference>
<feature type="domain" description="VanZ-like" evidence="3">
    <location>
        <begin position="82"/>
        <end position="152"/>
    </location>
</feature>
<dbReference type="EMBL" id="BAAANS010000053">
    <property type="protein sequence ID" value="GAA2115893.1"/>
    <property type="molecule type" value="Genomic_DNA"/>
</dbReference>
<feature type="transmembrane region" description="Helical" evidence="2">
    <location>
        <begin position="141"/>
        <end position="159"/>
    </location>
</feature>
<feature type="transmembrane region" description="Helical" evidence="2">
    <location>
        <begin position="171"/>
        <end position="193"/>
    </location>
</feature>
<accession>A0ABN2XSW5</accession>
<feature type="transmembrane region" description="Helical" evidence="2">
    <location>
        <begin position="43"/>
        <end position="64"/>
    </location>
</feature>
<reference evidence="4 5" key="1">
    <citation type="journal article" date="2019" name="Int. J. Syst. Evol. Microbiol.">
        <title>The Global Catalogue of Microorganisms (GCM) 10K type strain sequencing project: providing services to taxonomists for standard genome sequencing and annotation.</title>
        <authorList>
            <consortium name="The Broad Institute Genomics Platform"/>
            <consortium name="The Broad Institute Genome Sequencing Center for Infectious Disease"/>
            <person name="Wu L."/>
            <person name="Ma J."/>
        </authorList>
    </citation>
    <scope>NUCLEOTIDE SEQUENCE [LARGE SCALE GENOMIC DNA]</scope>
    <source>
        <strain evidence="4 5">JCM 14559</strain>
    </source>
</reference>
<evidence type="ECO:0000259" key="3">
    <source>
        <dbReference type="Pfam" id="PF04892"/>
    </source>
</evidence>
<keyword evidence="5" id="KW-1185">Reference proteome</keyword>
<comment type="caution">
    <text evidence="4">The sequence shown here is derived from an EMBL/GenBank/DDBJ whole genome shotgun (WGS) entry which is preliminary data.</text>
</comment>
<name>A0ABN2XSW5_9ACTN</name>
<evidence type="ECO:0000256" key="2">
    <source>
        <dbReference type="SAM" id="Phobius"/>
    </source>
</evidence>
<evidence type="ECO:0000313" key="4">
    <source>
        <dbReference type="EMBL" id="GAA2115893.1"/>
    </source>
</evidence>
<dbReference type="Proteomes" id="UP001500897">
    <property type="component" value="Unassembled WGS sequence"/>
</dbReference>
<protein>
    <recommendedName>
        <fullName evidence="3">VanZ-like domain-containing protein</fullName>
    </recommendedName>
</protein>
<organism evidence="4 5">
    <name type="scientific">Kitasatospora saccharophila</name>
    <dbReference type="NCBI Taxonomy" id="407973"/>
    <lineage>
        <taxon>Bacteria</taxon>
        <taxon>Bacillati</taxon>
        <taxon>Actinomycetota</taxon>
        <taxon>Actinomycetes</taxon>
        <taxon>Kitasatosporales</taxon>
        <taxon>Streptomycetaceae</taxon>
        <taxon>Kitasatospora</taxon>
    </lineage>
</organism>
<proteinExistence type="predicted"/>
<dbReference type="InterPro" id="IPR006976">
    <property type="entry name" value="VanZ-like"/>
</dbReference>
<feature type="region of interest" description="Disordered" evidence="1">
    <location>
        <begin position="268"/>
        <end position="287"/>
    </location>
</feature>
<keyword evidence="2" id="KW-0812">Transmembrane</keyword>
<feature type="transmembrane region" description="Helical" evidence="2">
    <location>
        <begin position="12"/>
        <end position="31"/>
    </location>
</feature>
<dbReference type="Pfam" id="PF04892">
    <property type="entry name" value="VanZ"/>
    <property type="match status" value="1"/>
</dbReference>
<sequence length="373" mass="38258">MIEASLSAAPSLFPAFAVLGALFGTAAFLLARRRERPPLAPALFAVALAGEVAVTLTPTTGGASGEPNCTFGGGIWRTVLEQQGLLNTALYVPLAALGAWAFRRPLSVLAGCAVLSAGTELLQTLLGTGRACDAADFVDNSSGALLGALLAVAVVALAPSWRGTFAPGRDALRALTTAGSGLAAVALVVWLFVPVYDAPETGSPFPNTVDTAGTAYRLMDRLFGPGGRLEVTSTVFDPALSRFPLTEAAGDRGRFRFEAVSGRLVSVQFPTPTPAPTPSPDGTAASPLPEEQLLRAAGEFATTWFPDLTDGTRPALAPAPTTTGSPVPAGARLLTFHRPANGLPPSGHLEVTVSASGRVLSATAYRPDDRTTG</sequence>
<gene>
    <name evidence="4" type="ORF">GCM10009759_61050</name>
</gene>
<keyword evidence="2" id="KW-1133">Transmembrane helix</keyword>
<evidence type="ECO:0000256" key="1">
    <source>
        <dbReference type="SAM" id="MobiDB-lite"/>
    </source>
</evidence>
<feature type="region of interest" description="Disordered" evidence="1">
    <location>
        <begin position="305"/>
        <end position="330"/>
    </location>
</feature>